<keyword evidence="3" id="KW-1185">Reference proteome</keyword>
<evidence type="ECO:0000313" key="2">
    <source>
        <dbReference type="EMBL" id="KRX35783.1"/>
    </source>
</evidence>
<evidence type="ECO:0000256" key="1">
    <source>
        <dbReference type="SAM" id="Phobius"/>
    </source>
</evidence>
<keyword evidence="1" id="KW-0472">Membrane</keyword>
<name>A0A0V0TB09_9BILA</name>
<feature type="transmembrane region" description="Helical" evidence="1">
    <location>
        <begin position="109"/>
        <end position="130"/>
    </location>
</feature>
<evidence type="ECO:0008006" key="4">
    <source>
        <dbReference type="Google" id="ProtNLM"/>
    </source>
</evidence>
<sequence length="188" mass="21668">MEVSCLEDTEMEEYVDKLEGLAESLSDEDYVEEEVLWSEHPPRPSRRPAESILRDKVGPIGKSRATLTTEDVFYAQLSPDIRELIVLHTNEGKRISSKYNEIHPDNKRIFIPTILAEIDAFLGFYSLLALSMKTMKIQTHYRVAMKLPEGIYIRLLYRNTAVAHSDTMKVPLFSSAFCFLKNKPCFIY</sequence>
<dbReference type="EMBL" id="JYDJ01000409">
    <property type="protein sequence ID" value="KRX35783.1"/>
    <property type="molecule type" value="Genomic_DNA"/>
</dbReference>
<comment type="caution">
    <text evidence="2">The sequence shown here is derived from an EMBL/GenBank/DDBJ whole genome shotgun (WGS) entry which is preliminary data.</text>
</comment>
<accession>A0A0V0TB09</accession>
<organism evidence="2 3">
    <name type="scientific">Trichinella murrelli</name>
    <dbReference type="NCBI Taxonomy" id="144512"/>
    <lineage>
        <taxon>Eukaryota</taxon>
        <taxon>Metazoa</taxon>
        <taxon>Ecdysozoa</taxon>
        <taxon>Nematoda</taxon>
        <taxon>Enoplea</taxon>
        <taxon>Dorylaimia</taxon>
        <taxon>Trichinellida</taxon>
        <taxon>Trichinellidae</taxon>
        <taxon>Trichinella</taxon>
    </lineage>
</organism>
<reference evidence="2 3" key="1">
    <citation type="submission" date="2015-01" db="EMBL/GenBank/DDBJ databases">
        <title>Evolution of Trichinella species and genotypes.</title>
        <authorList>
            <person name="Korhonen P.K."/>
            <person name="Edoardo P."/>
            <person name="Giuseppe L.R."/>
            <person name="Gasser R.B."/>
        </authorList>
    </citation>
    <scope>NUCLEOTIDE SEQUENCE [LARGE SCALE GENOMIC DNA]</scope>
    <source>
        <strain evidence="2">ISS417</strain>
    </source>
</reference>
<evidence type="ECO:0000313" key="3">
    <source>
        <dbReference type="Proteomes" id="UP000055048"/>
    </source>
</evidence>
<dbReference type="AlphaFoldDB" id="A0A0V0TB09"/>
<protein>
    <recommendedName>
        <fullName evidence="4">PiggyBac transposable element-derived protein domain-containing protein</fullName>
    </recommendedName>
</protein>
<keyword evidence="1" id="KW-0812">Transmembrane</keyword>
<proteinExistence type="predicted"/>
<dbReference type="OrthoDB" id="6772519at2759"/>
<gene>
    <name evidence="2" type="ORF">T05_5315</name>
</gene>
<keyword evidence="1" id="KW-1133">Transmembrane helix</keyword>
<dbReference type="Proteomes" id="UP000055048">
    <property type="component" value="Unassembled WGS sequence"/>
</dbReference>